<proteinExistence type="inferred from homology"/>
<evidence type="ECO:0000256" key="2">
    <source>
        <dbReference type="ARBA" id="ARBA00012415"/>
    </source>
</evidence>
<dbReference type="SUPFAM" id="SSF53448">
    <property type="entry name" value="Nucleotide-diphospho-sugar transferases"/>
    <property type="match status" value="1"/>
</dbReference>
<dbReference type="PANTHER" id="PTHR43197:SF1">
    <property type="entry name" value="UTP--GLUCOSE-1-PHOSPHATE URIDYLYLTRANSFERASE"/>
    <property type="match status" value="1"/>
</dbReference>
<dbReference type="EC" id="2.7.7.9" evidence="2"/>
<comment type="similarity">
    <text evidence="1">Belongs to the UDPGP type 2 family.</text>
</comment>
<organism evidence="7 8">
    <name type="scientific">Candidatus Marsarchaeota G2 archaeon OSP_D</name>
    <dbReference type="NCBI Taxonomy" id="1978157"/>
    <lineage>
        <taxon>Archaea</taxon>
        <taxon>Candidatus Marsarchaeota</taxon>
        <taxon>Candidatus Marsarchaeota group 2</taxon>
    </lineage>
</organism>
<gene>
    <name evidence="7" type="ORF">B9Q03_11640</name>
</gene>
<dbReference type="PANTHER" id="PTHR43197">
    <property type="entry name" value="UTP--GLUCOSE-1-PHOSPHATE URIDYLYLTRANSFERASE"/>
    <property type="match status" value="1"/>
</dbReference>
<dbReference type="EMBL" id="NEXE01000207">
    <property type="protein sequence ID" value="PSN86543.1"/>
    <property type="molecule type" value="Genomic_DNA"/>
</dbReference>
<evidence type="ECO:0000259" key="6">
    <source>
        <dbReference type="Pfam" id="PF00483"/>
    </source>
</evidence>
<accession>A0A2R6AJM6</accession>
<keyword evidence="3" id="KW-0808">Transferase</keyword>
<dbReference type="InterPro" id="IPR005771">
    <property type="entry name" value="GalU_uridylyltTrfase_bac/arc"/>
</dbReference>
<reference evidence="7 8" key="1">
    <citation type="submission" date="2017-04" db="EMBL/GenBank/DDBJ databases">
        <title>Novel microbial lineages endemic to geothermal iron-oxide mats fill important gaps in the evolutionary history of Archaea.</title>
        <authorList>
            <person name="Jay Z.J."/>
            <person name="Beam J.P."/>
            <person name="Dlakic M."/>
            <person name="Rusch D.B."/>
            <person name="Kozubal M.A."/>
            <person name="Inskeep W.P."/>
        </authorList>
    </citation>
    <scope>NUCLEOTIDE SEQUENCE [LARGE SCALE GENOMIC DNA]</scope>
    <source>
        <strain evidence="7">OSP_D</strain>
    </source>
</reference>
<dbReference type="AlphaFoldDB" id="A0A2R6AJM6"/>
<keyword evidence="4" id="KW-0548">Nucleotidyltransferase</keyword>
<dbReference type="Pfam" id="PF00483">
    <property type="entry name" value="NTP_transferase"/>
    <property type="match status" value="1"/>
</dbReference>
<dbReference type="InterPro" id="IPR029044">
    <property type="entry name" value="Nucleotide-diphossugar_trans"/>
</dbReference>
<dbReference type="Gene3D" id="3.90.550.10">
    <property type="entry name" value="Spore Coat Polysaccharide Biosynthesis Protein SpsA, Chain A"/>
    <property type="match status" value="1"/>
</dbReference>
<comment type="catalytic activity">
    <reaction evidence="5">
        <text>alpha-D-glucose 1-phosphate + UTP + H(+) = UDP-alpha-D-glucose + diphosphate</text>
        <dbReference type="Rhea" id="RHEA:19889"/>
        <dbReference type="ChEBI" id="CHEBI:15378"/>
        <dbReference type="ChEBI" id="CHEBI:33019"/>
        <dbReference type="ChEBI" id="CHEBI:46398"/>
        <dbReference type="ChEBI" id="CHEBI:58601"/>
        <dbReference type="ChEBI" id="CHEBI:58885"/>
        <dbReference type="EC" id="2.7.7.9"/>
    </reaction>
</comment>
<dbReference type="InterPro" id="IPR005835">
    <property type="entry name" value="NTP_transferase_dom"/>
</dbReference>
<evidence type="ECO:0000256" key="4">
    <source>
        <dbReference type="ARBA" id="ARBA00022695"/>
    </source>
</evidence>
<evidence type="ECO:0000313" key="8">
    <source>
        <dbReference type="Proteomes" id="UP000240322"/>
    </source>
</evidence>
<dbReference type="Proteomes" id="UP000240322">
    <property type="component" value="Unassembled WGS sequence"/>
</dbReference>
<sequence length="276" mass="30248">MGGVRKAVIPAAGLGTRLYPFTKVLPKEMLPLLNKPLIHYVVEEAVAAGVDDILIVVSRNKEALIDYFDKPPSGLEDNVTHLLEKATLYYVRQREALGLGDAIRYARKHVGGEPFAVLLGDTVFDRPVLGELVGVFMDKGCPVMGVERVDPSLASRYGIVEGEVRGDLVEITRMVEKPTNPPTNIAITGPYILTSEVFDYLERTGPGAKGEIQLTDALAHYPRKLGYFVKAKRYDIGDVDSWLRANMELSGVLTERANTIQGVATPNTLRGEGELK</sequence>
<dbReference type="GO" id="GO:0003983">
    <property type="term" value="F:UTP:glucose-1-phosphate uridylyltransferase activity"/>
    <property type="evidence" value="ECO:0007669"/>
    <property type="project" value="UniProtKB-EC"/>
</dbReference>
<feature type="domain" description="Nucleotidyl transferase" evidence="6">
    <location>
        <begin position="6"/>
        <end position="249"/>
    </location>
</feature>
<dbReference type="GO" id="GO:0006011">
    <property type="term" value="P:UDP-alpha-D-glucose metabolic process"/>
    <property type="evidence" value="ECO:0007669"/>
    <property type="project" value="InterPro"/>
</dbReference>
<evidence type="ECO:0000256" key="5">
    <source>
        <dbReference type="ARBA" id="ARBA00048128"/>
    </source>
</evidence>
<protein>
    <recommendedName>
        <fullName evidence="2">UTP--glucose-1-phosphate uridylyltransferase</fullName>
        <ecNumber evidence="2">2.7.7.9</ecNumber>
    </recommendedName>
</protein>
<evidence type="ECO:0000256" key="3">
    <source>
        <dbReference type="ARBA" id="ARBA00022679"/>
    </source>
</evidence>
<name>A0A2R6AJM6_9ARCH</name>
<evidence type="ECO:0000256" key="1">
    <source>
        <dbReference type="ARBA" id="ARBA00006890"/>
    </source>
</evidence>
<evidence type="ECO:0000313" key="7">
    <source>
        <dbReference type="EMBL" id="PSN86543.1"/>
    </source>
</evidence>
<comment type="caution">
    <text evidence="7">The sequence shown here is derived from an EMBL/GenBank/DDBJ whole genome shotgun (WGS) entry which is preliminary data.</text>
</comment>